<evidence type="ECO:0000259" key="6">
    <source>
        <dbReference type="PROSITE" id="PS50097"/>
    </source>
</evidence>
<dbReference type="InterPro" id="IPR051835">
    <property type="entry name" value="RAC1-GEF"/>
</dbReference>
<accession>A0A7M7MHL1</accession>
<feature type="region of interest" description="Disordered" evidence="4">
    <location>
        <begin position="433"/>
        <end position="472"/>
    </location>
</feature>
<evidence type="ECO:0000256" key="1">
    <source>
        <dbReference type="ARBA" id="ARBA00004282"/>
    </source>
</evidence>
<dbReference type="InterPro" id="IPR011993">
    <property type="entry name" value="PH-like_dom_sf"/>
</dbReference>
<feature type="compositionally biased region" description="Low complexity" evidence="4">
    <location>
        <begin position="1080"/>
        <end position="1101"/>
    </location>
</feature>
<dbReference type="PROSITE" id="PS50057">
    <property type="entry name" value="FERM_3"/>
    <property type="match status" value="1"/>
</dbReference>
<dbReference type="Gene3D" id="1.25.40.420">
    <property type="match status" value="1"/>
</dbReference>
<dbReference type="PANTHER" id="PTHR45858:SF5">
    <property type="entry name" value="MOESIN_EZRIN_RADIXIN HOMOLOG 1"/>
    <property type="match status" value="1"/>
</dbReference>
<dbReference type="GeneID" id="111251187"/>
<dbReference type="Gene3D" id="1.20.80.10">
    <property type="match status" value="1"/>
</dbReference>
<feature type="region of interest" description="Disordered" evidence="4">
    <location>
        <begin position="903"/>
        <end position="985"/>
    </location>
</feature>
<feature type="compositionally biased region" description="Low complexity" evidence="4">
    <location>
        <begin position="717"/>
        <end position="728"/>
    </location>
</feature>
<dbReference type="GO" id="GO:0071944">
    <property type="term" value="C:cell periphery"/>
    <property type="evidence" value="ECO:0007669"/>
    <property type="project" value="UniProtKB-ARBA"/>
</dbReference>
<dbReference type="EnsemblMetazoa" id="XM_022807550">
    <property type="protein sequence ID" value="XP_022663285"/>
    <property type="gene ID" value="LOC111251187"/>
</dbReference>
<dbReference type="SUPFAM" id="SSF47031">
    <property type="entry name" value="Second domain of FERM"/>
    <property type="match status" value="1"/>
</dbReference>
<reference evidence="7" key="1">
    <citation type="submission" date="2021-01" db="UniProtKB">
        <authorList>
            <consortium name="EnsemblMetazoa"/>
        </authorList>
    </citation>
    <scope>IDENTIFICATION</scope>
</reference>
<dbReference type="KEGG" id="vde:111251187"/>
<feature type="compositionally biased region" description="Polar residues" evidence="4">
    <location>
        <begin position="1291"/>
        <end position="1300"/>
    </location>
</feature>
<feature type="domain" description="BTB" evidence="6">
    <location>
        <begin position="1390"/>
        <end position="1457"/>
    </location>
</feature>
<feature type="compositionally biased region" description="Basic and acidic residues" evidence="4">
    <location>
        <begin position="1159"/>
        <end position="1169"/>
    </location>
</feature>
<feature type="region of interest" description="Disordered" evidence="4">
    <location>
        <begin position="1151"/>
        <end position="1170"/>
    </location>
</feature>
<dbReference type="InterPro" id="IPR000210">
    <property type="entry name" value="BTB/POZ_dom"/>
</dbReference>
<dbReference type="Pfam" id="PF09380">
    <property type="entry name" value="FERM_C"/>
    <property type="match status" value="1"/>
</dbReference>
<dbReference type="PROSITE" id="PS50097">
    <property type="entry name" value="BTB"/>
    <property type="match status" value="1"/>
</dbReference>
<dbReference type="InterPro" id="IPR011333">
    <property type="entry name" value="SKP1/BTB/POZ_sf"/>
</dbReference>
<dbReference type="InterPro" id="IPR014847">
    <property type="entry name" value="FA"/>
</dbReference>
<dbReference type="RefSeq" id="XP_022663285.1">
    <property type="nucleotide sequence ID" value="XM_022807550.1"/>
</dbReference>
<keyword evidence="2" id="KW-0965">Cell junction</keyword>
<dbReference type="Gene3D" id="3.10.20.90">
    <property type="entry name" value="Phosphatidylinositol 3-kinase Catalytic Subunit, Chain A, domain 1"/>
    <property type="match status" value="1"/>
</dbReference>
<dbReference type="SUPFAM" id="SSF54236">
    <property type="entry name" value="Ubiquitin-like"/>
    <property type="match status" value="1"/>
</dbReference>
<dbReference type="InterPro" id="IPR019747">
    <property type="entry name" value="FERM_CS"/>
</dbReference>
<feature type="region of interest" description="Disordered" evidence="4">
    <location>
        <begin position="1066"/>
        <end position="1112"/>
    </location>
</feature>
<sequence length="1646" mass="186176">MTEESRLTDQPSPARQQTSQHRLSAGILPLTPLGGSSSCNVDTSTAGESKGLDRECCEAAKRKLSSRIMTVNVRLLDDTTKTFHVQYKASGQVLFDQVCRVLNLLESDYFGLEYWDEEGTKYWLDYEKAMCNQLCLNLEDVFLEFCVKFYTPDPGQLEEEFTRYLFSLQIKRDLAQGILLVHEDTAAVLASYIVQASCGDFSIEDYPDSSYLSCHQFVPRQSRILEEKIMLHHRNHIGQSPSEADMNLLEVARRCEFYGVRLMPAFDAEGVPLTMAVGYIGIVVYRNAMKMNTFSWNKIRKLSFKRKKFLIKLHPTEGYGCYGKDCVEFHFDSRNASKSFWKRCIEHHAFFRCTEVHKACRVRGKTRIFSRGSSFRYSGRTQRQVIEYVRETSARRRSFQRSSSLHLANPGLSPSGVASSYSCSSMTHLHTLQGNERPVSGPPASDNNNEDFSKTTVCLSEPNTPQHRVNVSADNIDKDDTISHESYHCVLNQSLDDPAVNITLPLDTSTASKGAVHDANRESDNESPLHRGRTRAQSRSPEPRLSEKQGRQPRASRLFPGSDPSDDPTNGGRLTRHGSIESNEVPYTLHYRRESNAQIKYKQTEIEEYERRKSQIRRHKSQPREPRSRYRTSPDHERLCRSSSEKRAKVNYARWGELPAADSYSSRDDSIDGTFESEIRERWTEMRRQRERQRARHLWQQRSEIEKSLEAEEAEEALSSRQRLQQQQELEKQQQHIQQQHYAEQDHLLGVTSEVAVESPSEMPPPHLPHEILADFNRAQLLDEAAVEPSAESVLQMIVLEGAPSSSHLVETESDLGARLEHLEGNLEEIELLKELELEAVQQECQRLEETLALNTELKEQYERVLKSEGAEVMSLLQSLRETTSALRSITAAALTTTAATATLSMSSESLVSSPKDQEGDGDDDNSQEDDAARKDLPYSEQSTSSDRGTALQPLDRRKSNTQGSSVERVFSEQGDDFSSLQSTHVPKVSVRDAYVACLQSLLHDPTTAVLATAATATGTMLAFDTVGAKEMVNGNGRQPPIKYHLTVISTAPEHEAMAGTEIVEEEKNVGKSETASPSQQKTQLQREMQQQLLQQPAQQQDQHKDGQGYEGPQLKLTREFCAEIEEFLSKVPSTSERDLTAEITSSLRAEDPCSTFSERGRASKERQIETTSSGLTFVVESLESPDKSAMPYLPHSSSSSSSSGTPPMGRMFIKIKKKRMFAKHEDISDVSSSSSEIRLTLDEFEFLRREIGKGRKIGQVIPESVVSSSEDITFSDETEAVFVGDEPKTLCNSPVSNPHTPLPDPDASLRLSKSSSEDSSINCAHEPNTMANLDLNIEGQIQVTAMEDIYFVPVEDRFAEGKDLLVGGKLVPIEQKELMELFIEREDTGDVQLFVDESAVKAHKAVLTATSDYFKAMFRCDFIESSENEVNVPDFDLLTVERFLKFIYTGEVHITEDSFQEVFSLANQFQVPSLIALCVEISTKDLSWENFGQHYADAHEFALQGHFDMCHDFLAQHFQDLIRNRPLLRDIRPEAILNVLSRDDLFVQSEDDVVEIIINWVKINPAEREPALTHILDQIRLPFVSMRELRRLADSFGQNPVLKMKTLRRVMSEMHKDDGKWTKARHHYRTAATPFINYDGEEENN</sequence>
<feature type="compositionally biased region" description="Polar residues" evidence="4">
    <location>
        <begin position="454"/>
        <end position="472"/>
    </location>
</feature>
<dbReference type="Pfam" id="PF00651">
    <property type="entry name" value="BTB"/>
    <property type="match status" value="1"/>
</dbReference>
<dbReference type="GO" id="GO:0009887">
    <property type="term" value="P:animal organ morphogenesis"/>
    <property type="evidence" value="ECO:0007669"/>
    <property type="project" value="UniProtKB-ARBA"/>
</dbReference>
<name>A0A7M7MHL1_VARDE</name>
<dbReference type="InterPro" id="IPR019749">
    <property type="entry name" value="Band_41_domain"/>
</dbReference>
<dbReference type="SUPFAM" id="SSF50729">
    <property type="entry name" value="PH domain-like"/>
    <property type="match status" value="1"/>
</dbReference>
<proteinExistence type="predicted"/>
<comment type="subcellular location">
    <subcellularLocation>
        <location evidence="1">Cell junction</location>
    </subcellularLocation>
</comment>
<dbReference type="OrthoDB" id="9990815at2759"/>
<dbReference type="CDD" id="cd13193">
    <property type="entry name" value="FERM_C_FARP1-like"/>
    <property type="match status" value="1"/>
</dbReference>
<evidence type="ECO:0000259" key="5">
    <source>
        <dbReference type="PROSITE" id="PS50057"/>
    </source>
</evidence>
<feature type="region of interest" description="Disordered" evidence="4">
    <location>
        <begin position="610"/>
        <end position="644"/>
    </location>
</feature>
<dbReference type="GO" id="GO:0005085">
    <property type="term" value="F:guanyl-nucleotide exchange factor activity"/>
    <property type="evidence" value="ECO:0007669"/>
    <property type="project" value="TreeGrafter"/>
</dbReference>
<dbReference type="SMART" id="SM00225">
    <property type="entry name" value="BTB"/>
    <property type="match status" value="1"/>
</dbReference>
<feature type="region of interest" description="Disordered" evidence="4">
    <location>
        <begin position="510"/>
        <end position="586"/>
    </location>
</feature>
<feature type="region of interest" description="Disordered" evidence="4">
    <location>
        <begin position="1187"/>
        <end position="1210"/>
    </location>
</feature>
<feature type="compositionally biased region" description="Basic and acidic residues" evidence="4">
    <location>
        <begin position="622"/>
        <end position="644"/>
    </location>
</feature>
<evidence type="ECO:0000313" key="7">
    <source>
        <dbReference type="EnsemblMetazoa" id="XP_022663285"/>
    </source>
</evidence>
<evidence type="ECO:0000313" key="8">
    <source>
        <dbReference type="Proteomes" id="UP000594260"/>
    </source>
</evidence>
<evidence type="ECO:0000256" key="3">
    <source>
        <dbReference type="SAM" id="Coils"/>
    </source>
</evidence>
<dbReference type="Gene3D" id="3.30.710.10">
    <property type="entry name" value="Potassium Channel Kv1.1, Chain A"/>
    <property type="match status" value="1"/>
</dbReference>
<dbReference type="FunFam" id="3.10.20.90:FF:000040">
    <property type="entry name" value="FERM, RhoGEF and pleckstrin domain-containing protein"/>
    <property type="match status" value="1"/>
</dbReference>
<dbReference type="InterPro" id="IPR018980">
    <property type="entry name" value="FERM_PH-like_C"/>
</dbReference>
<feature type="region of interest" description="Disordered" evidence="4">
    <location>
        <begin position="1"/>
        <end position="21"/>
    </location>
</feature>
<evidence type="ECO:0008006" key="9">
    <source>
        <dbReference type="Google" id="ProtNLM"/>
    </source>
</evidence>
<dbReference type="InterPro" id="IPR014352">
    <property type="entry name" value="FERM/acyl-CoA-bd_prot_sf"/>
</dbReference>
<dbReference type="SMART" id="SM01195">
    <property type="entry name" value="FA"/>
    <property type="match status" value="1"/>
</dbReference>
<dbReference type="InterPro" id="IPR029071">
    <property type="entry name" value="Ubiquitin-like_domsf"/>
</dbReference>
<feature type="region of interest" description="Disordered" evidence="4">
    <location>
        <begin position="710"/>
        <end position="741"/>
    </location>
</feature>
<dbReference type="InterPro" id="IPR041788">
    <property type="entry name" value="FARP1/FARP2/FRMD7_FERM_C"/>
</dbReference>
<dbReference type="InterPro" id="IPR019748">
    <property type="entry name" value="FERM_central"/>
</dbReference>
<dbReference type="InParanoid" id="A0A7M7MHL1"/>
<feature type="compositionally biased region" description="Low complexity" evidence="4">
    <location>
        <begin position="903"/>
        <end position="914"/>
    </location>
</feature>
<dbReference type="CDD" id="cd14473">
    <property type="entry name" value="FERM_B-lobe"/>
    <property type="match status" value="1"/>
</dbReference>
<keyword evidence="3" id="KW-0175">Coiled coil</keyword>
<dbReference type="Pfam" id="PF00373">
    <property type="entry name" value="FERM_M"/>
    <property type="match status" value="1"/>
</dbReference>
<dbReference type="GO" id="GO:0070161">
    <property type="term" value="C:anchoring junction"/>
    <property type="evidence" value="ECO:0007669"/>
    <property type="project" value="UniProtKB-SubCell"/>
</dbReference>
<dbReference type="GO" id="GO:0048731">
    <property type="term" value="P:system development"/>
    <property type="evidence" value="ECO:0007669"/>
    <property type="project" value="UniProtKB-ARBA"/>
</dbReference>
<dbReference type="Pfam" id="PF07707">
    <property type="entry name" value="BACK"/>
    <property type="match status" value="1"/>
</dbReference>
<evidence type="ECO:0000256" key="2">
    <source>
        <dbReference type="ARBA" id="ARBA00022949"/>
    </source>
</evidence>
<feature type="compositionally biased region" description="Low complexity" evidence="4">
    <location>
        <begin position="1309"/>
        <end position="1321"/>
    </location>
</feature>
<dbReference type="InterPro" id="IPR011705">
    <property type="entry name" value="BACK"/>
</dbReference>
<dbReference type="SMART" id="SM00295">
    <property type="entry name" value="B41"/>
    <property type="match status" value="1"/>
</dbReference>
<organism evidence="7 8">
    <name type="scientific">Varroa destructor</name>
    <name type="common">Honeybee mite</name>
    <dbReference type="NCBI Taxonomy" id="109461"/>
    <lineage>
        <taxon>Eukaryota</taxon>
        <taxon>Metazoa</taxon>
        <taxon>Ecdysozoa</taxon>
        <taxon>Arthropoda</taxon>
        <taxon>Chelicerata</taxon>
        <taxon>Arachnida</taxon>
        <taxon>Acari</taxon>
        <taxon>Parasitiformes</taxon>
        <taxon>Mesostigmata</taxon>
        <taxon>Gamasina</taxon>
        <taxon>Dermanyssoidea</taxon>
        <taxon>Varroidae</taxon>
        <taxon>Varroa</taxon>
    </lineage>
</organism>
<dbReference type="Pfam" id="PF08736">
    <property type="entry name" value="FA"/>
    <property type="match status" value="1"/>
</dbReference>
<dbReference type="Pfam" id="PF09379">
    <property type="entry name" value="FERM_N"/>
    <property type="match status" value="1"/>
</dbReference>
<feature type="domain" description="FERM" evidence="5">
    <location>
        <begin position="69"/>
        <end position="355"/>
    </location>
</feature>
<dbReference type="Gene3D" id="2.30.29.30">
    <property type="entry name" value="Pleckstrin-homology domain (PH domain)/Phosphotyrosine-binding domain (PTB)"/>
    <property type="match status" value="1"/>
</dbReference>
<dbReference type="PROSITE" id="PS00660">
    <property type="entry name" value="FERM_1"/>
    <property type="match status" value="1"/>
</dbReference>
<protein>
    <recommendedName>
        <fullName evidence="9">Moesin/ezrin/radixin homolog 1</fullName>
    </recommendedName>
</protein>
<dbReference type="SUPFAM" id="SSF54695">
    <property type="entry name" value="POZ domain"/>
    <property type="match status" value="1"/>
</dbReference>
<dbReference type="CDD" id="cd18186">
    <property type="entry name" value="BTB_POZ_ZBTB_KLHL-like"/>
    <property type="match status" value="1"/>
</dbReference>
<dbReference type="FunFam" id="1.20.80.10:FF:000005">
    <property type="entry name" value="FERM, RhoGEF and pleckstrin domain-containing protein 1"/>
    <property type="match status" value="1"/>
</dbReference>
<dbReference type="FunFam" id="2.30.29.30:FF:000002">
    <property type="entry name" value="Band 4.1-like protein 5 isoform 1"/>
    <property type="match status" value="1"/>
</dbReference>
<feature type="region of interest" description="Disordered" evidence="4">
    <location>
        <begin position="1288"/>
        <end position="1321"/>
    </location>
</feature>
<dbReference type="SMART" id="SM01196">
    <property type="entry name" value="FERM_C"/>
    <property type="match status" value="1"/>
</dbReference>
<feature type="compositionally biased region" description="Acidic residues" evidence="4">
    <location>
        <begin position="920"/>
        <end position="930"/>
    </location>
</feature>
<dbReference type="PANTHER" id="PTHR45858">
    <property type="entry name" value="FERM DOMAIN CONTAINING PROTEIN"/>
    <property type="match status" value="1"/>
</dbReference>
<dbReference type="InterPro" id="IPR035963">
    <property type="entry name" value="FERM_2"/>
</dbReference>
<feature type="compositionally biased region" description="Basic and acidic residues" evidence="4">
    <location>
        <begin position="541"/>
        <end position="550"/>
    </location>
</feature>
<evidence type="ECO:0000256" key="4">
    <source>
        <dbReference type="SAM" id="MobiDB-lite"/>
    </source>
</evidence>
<dbReference type="SMART" id="SM00875">
    <property type="entry name" value="BACK"/>
    <property type="match status" value="1"/>
</dbReference>
<feature type="coiled-coil region" evidence="3">
    <location>
        <begin position="820"/>
        <end position="865"/>
    </location>
</feature>
<keyword evidence="8" id="KW-1185">Reference proteome</keyword>
<feature type="compositionally biased region" description="Basic and acidic residues" evidence="4">
    <location>
        <begin position="515"/>
        <end position="529"/>
    </location>
</feature>
<dbReference type="InterPro" id="IPR018979">
    <property type="entry name" value="FERM_N"/>
</dbReference>
<feature type="compositionally biased region" description="Polar residues" evidence="4">
    <location>
        <begin position="8"/>
        <end position="21"/>
    </location>
</feature>
<dbReference type="PRINTS" id="PR00935">
    <property type="entry name" value="BAND41"/>
</dbReference>
<dbReference type="Proteomes" id="UP000594260">
    <property type="component" value="Unplaced"/>
</dbReference>
<dbReference type="InterPro" id="IPR000299">
    <property type="entry name" value="FERM_domain"/>
</dbReference>
<dbReference type="CDD" id="cd17098">
    <property type="entry name" value="FERM_F1_FARP1_like"/>
    <property type="match status" value="1"/>
</dbReference>